<dbReference type="GO" id="GO:0008270">
    <property type="term" value="F:zinc ion binding"/>
    <property type="evidence" value="ECO:0007669"/>
    <property type="project" value="UniProtKB-KW"/>
</dbReference>
<evidence type="ECO:0000313" key="10">
    <source>
        <dbReference type="Proteomes" id="UP000002051"/>
    </source>
</evidence>
<dbReference type="EnsemblPlants" id="AES99780">
    <property type="protein sequence ID" value="AES99780"/>
    <property type="gene ID" value="MTR_5g084640"/>
</dbReference>
<organism evidence="8 10">
    <name type="scientific">Medicago truncatula</name>
    <name type="common">Barrel medic</name>
    <name type="synonym">Medicago tribuloides</name>
    <dbReference type="NCBI Taxonomy" id="3880"/>
    <lineage>
        <taxon>Eukaryota</taxon>
        <taxon>Viridiplantae</taxon>
        <taxon>Streptophyta</taxon>
        <taxon>Embryophyta</taxon>
        <taxon>Tracheophyta</taxon>
        <taxon>Spermatophyta</taxon>
        <taxon>Magnoliopsida</taxon>
        <taxon>eudicotyledons</taxon>
        <taxon>Gunneridae</taxon>
        <taxon>Pentapetalae</taxon>
        <taxon>rosids</taxon>
        <taxon>fabids</taxon>
        <taxon>Fabales</taxon>
        <taxon>Fabaceae</taxon>
        <taxon>Papilionoideae</taxon>
        <taxon>50 kb inversion clade</taxon>
        <taxon>NPAAA clade</taxon>
        <taxon>Hologalegina</taxon>
        <taxon>IRL clade</taxon>
        <taxon>Trifolieae</taxon>
        <taxon>Medicago</taxon>
    </lineage>
</organism>
<protein>
    <submittedName>
        <fullName evidence="8">DUF581 family protein</fullName>
    </submittedName>
</protein>
<accession>G7K7F0</accession>
<evidence type="ECO:0000256" key="3">
    <source>
        <dbReference type="ARBA" id="ARBA00022490"/>
    </source>
</evidence>
<dbReference type="InterPro" id="IPR007650">
    <property type="entry name" value="Zf-FLZ_dom"/>
</dbReference>
<dbReference type="GO" id="GO:0005737">
    <property type="term" value="C:cytoplasm"/>
    <property type="evidence" value="ECO:0007669"/>
    <property type="project" value="UniProtKB-SubCell"/>
</dbReference>
<dbReference type="PROSITE" id="PS51795">
    <property type="entry name" value="ZF_FLZ"/>
    <property type="match status" value="1"/>
</dbReference>
<dbReference type="STRING" id="3880.G7K7F0"/>
<reference evidence="8 10" key="2">
    <citation type="journal article" date="2014" name="BMC Genomics">
        <title>An improved genome release (version Mt4.0) for the model legume Medicago truncatula.</title>
        <authorList>
            <person name="Tang H."/>
            <person name="Krishnakumar V."/>
            <person name="Bidwell S."/>
            <person name="Rosen B."/>
            <person name="Chan A."/>
            <person name="Zhou S."/>
            <person name="Gentzbittel L."/>
            <person name="Childs K.L."/>
            <person name="Yandell M."/>
            <person name="Gundlach H."/>
            <person name="Mayer K.F."/>
            <person name="Schwartz D.C."/>
            <person name="Town C.D."/>
        </authorList>
    </citation>
    <scope>GENOME REANNOTATION</scope>
    <source>
        <strain evidence="9 10">cv. Jemalong A17</strain>
    </source>
</reference>
<evidence type="ECO:0000259" key="7">
    <source>
        <dbReference type="PROSITE" id="PS51795"/>
    </source>
</evidence>
<comment type="similarity">
    <text evidence="2">Belongs to the FLZ family.</text>
</comment>
<sequence length="138" mass="15490">METGPKRRRFYKSQSTICLDDLSSDANVAHVNTNDQRIIEKPTSNFVKAPLGQRLFSLGFPALDAPTKRTSPALPEGFLHACRWCRKKIEKDRYMYGVFSAFCSLKCRENQMIADGYMVEICSTSGSIAEETGGIKNK</sequence>
<dbReference type="Proteomes" id="UP000002051">
    <property type="component" value="Chromosome 5"/>
</dbReference>
<reference evidence="9" key="3">
    <citation type="submission" date="2015-04" db="UniProtKB">
        <authorList>
            <consortium name="EnsemblPlants"/>
        </authorList>
    </citation>
    <scope>IDENTIFICATION</scope>
    <source>
        <strain evidence="9">cv. Jemalong A17</strain>
    </source>
</reference>
<keyword evidence="4" id="KW-0479">Metal-binding</keyword>
<keyword evidence="10" id="KW-1185">Reference proteome</keyword>
<proteinExistence type="inferred from homology"/>
<evidence type="ECO:0000256" key="6">
    <source>
        <dbReference type="PROSITE-ProRule" id="PRU01131"/>
    </source>
</evidence>
<dbReference type="PaxDb" id="3880-AES99780"/>
<dbReference type="AlphaFoldDB" id="G7K7F0"/>
<dbReference type="HOGENOM" id="CLU_1868165_0_0_1"/>
<feature type="domain" description="FLZ-type" evidence="7">
    <location>
        <begin position="77"/>
        <end position="119"/>
    </location>
</feature>
<evidence type="ECO:0000313" key="9">
    <source>
        <dbReference type="EnsemblPlants" id="AES99780"/>
    </source>
</evidence>
<evidence type="ECO:0000313" key="8">
    <source>
        <dbReference type="EMBL" id="AES99780.1"/>
    </source>
</evidence>
<evidence type="ECO:0000256" key="2">
    <source>
        <dbReference type="ARBA" id="ARBA00009374"/>
    </source>
</evidence>
<dbReference type="PANTHER" id="PTHR33059:SF76">
    <property type="entry name" value="FCS-LIKE ZINC FINGER 7"/>
    <property type="match status" value="1"/>
</dbReference>
<evidence type="ECO:0000256" key="1">
    <source>
        <dbReference type="ARBA" id="ARBA00004496"/>
    </source>
</evidence>
<evidence type="ECO:0000256" key="5">
    <source>
        <dbReference type="ARBA" id="ARBA00022771"/>
    </source>
</evidence>
<comment type="subcellular location">
    <subcellularLocation>
        <location evidence="1">Cytoplasm</location>
    </subcellularLocation>
</comment>
<name>G7K7F0_MEDTR</name>
<keyword evidence="5" id="KW-0862">Zinc</keyword>
<keyword evidence="5" id="KW-0863">Zinc-finger</keyword>
<feature type="zinc finger region" description="FLZ-type" evidence="6">
    <location>
        <begin position="77"/>
        <end position="119"/>
    </location>
</feature>
<dbReference type="PANTHER" id="PTHR33059">
    <property type="entry name" value="FCS-LIKE ZINC FINGER 5"/>
    <property type="match status" value="1"/>
</dbReference>
<reference evidence="8 10" key="1">
    <citation type="journal article" date="2011" name="Nature">
        <title>The Medicago genome provides insight into the evolution of rhizobial symbioses.</title>
        <authorList>
            <person name="Young N.D."/>
            <person name="Debelle F."/>
            <person name="Oldroyd G.E."/>
            <person name="Geurts R."/>
            <person name="Cannon S.B."/>
            <person name="Udvardi M.K."/>
            <person name="Benedito V.A."/>
            <person name="Mayer K.F."/>
            <person name="Gouzy J."/>
            <person name="Schoof H."/>
            <person name="Van de Peer Y."/>
            <person name="Proost S."/>
            <person name="Cook D.R."/>
            <person name="Meyers B.C."/>
            <person name="Spannagl M."/>
            <person name="Cheung F."/>
            <person name="De Mita S."/>
            <person name="Krishnakumar V."/>
            <person name="Gundlach H."/>
            <person name="Zhou S."/>
            <person name="Mudge J."/>
            <person name="Bharti A.K."/>
            <person name="Murray J.D."/>
            <person name="Naoumkina M.A."/>
            <person name="Rosen B."/>
            <person name="Silverstein K.A."/>
            <person name="Tang H."/>
            <person name="Rombauts S."/>
            <person name="Zhao P.X."/>
            <person name="Zhou P."/>
            <person name="Barbe V."/>
            <person name="Bardou P."/>
            <person name="Bechner M."/>
            <person name="Bellec A."/>
            <person name="Berger A."/>
            <person name="Berges H."/>
            <person name="Bidwell S."/>
            <person name="Bisseling T."/>
            <person name="Choisne N."/>
            <person name="Couloux A."/>
            <person name="Denny R."/>
            <person name="Deshpande S."/>
            <person name="Dai X."/>
            <person name="Doyle J.J."/>
            <person name="Dudez A.M."/>
            <person name="Farmer A.D."/>
            <person name="Fouteau S."/>
            <person name="Franken C."/>
            <person name="Gibelin C."/>
            <person name="Gish J."/>
            <person name="Goldstein S."/>
            <person name="Gonzalez A.J."/>
            <person name="Green P.J."/>
            <person name="Hallab A."/>
            <person name="Hartog M."/>
            <person name="Hua A."/>
            <person name="Humphray S.J."/>
            <person name="Jeong D.H."/>
            <person name="Jing Y."/>
            <person name="Jocker A."/>
            <person name="Kenton S.M."/>
            <person name="Kim D.J."/>
            <person name="Klee K."/>
            <person name="Lai H."/>
            <person name="Lang C."/>
            <person name="Lin S."/>
            <person name="Macmil S.L."/>
            <person name="Magdelenat G."/>
            <person name="Matthews L."/>
            <person name="McCorrison J."/>
            <person name="Monaghan E.L."/>
            <person name="Mun J.H."/>
            <person name="Najar F.Z."/>
            <person name="Nicholson C."/>
            <person name="Noirot C."/>
            <person name="O'Bleness M."/>
            <person name="Paule C.R."/>
            <person name="Poulain J."/>
            <person name="Prion F."/>
            <person name="Qin B."/>
            <person name="Qu C."/>
            <person name="Retzel E.F."/>
            <person name="Riddle C."/>
            <person name="Sallet E."/>
            <person name="Samain S."/>
            <person name="Samson N."/>
            <person name="Sanders I."/>
            <person name="Saurat O."/>
            <person name="Scarpelli C."/>
            <person name="Schiex T."/>
            <person name="Segurens B."/>
            <person name="Severin A.J."/>
            <person name="Sherrier D.J."/>
            <person name="Shi R."/>
            <person name="Sims S."/>
            <person name="Singer S.R."/>
            <person name="Sinharoy S."/>
            <person name="Sterck L."/>
            <person name="Viollet A."/>
            <person name="Wang B.B."/>
            <person name="Wang K."/>
            <person name="Wang M."/>
            <person name="Wang X."/>
            <person name="Warfsmann J."/>
            <person name="Weissenbach J."/>
            <person name="White D.D."/>
            <person name="White J.D."/>
            <person name="Wiley G.B."/>
            <person name="Wincker P."/>
            <person name="Xing Y."/>
            <person name="Yang L."/>
            <person name="Yao Z."/>
            <person name="Ying F."/>
            <person name="Zhai J."/>
            <person name="Zhou L."/>
            <person name="Zuber A."/>
            <person name="Denarie J."/>
            <person name="Dixon R.A."/>
            <person name="May G.D."/>
            <person name="Schwartz D.C."/>
            <person name="Rogers J."/>
            <person name="Quetier F."/>
            <person name="Town C.D."/>
            <person name="Roe B.A."/>
        </authorList>
    </citation>
    <scope>NUCLEOTIDE SEQUENCE [LARGE SCALE GENOMIC DNA]</scope>
    <source>
        <strain evidence="8">A17</strain>
        <strain evidence="9 10">cv. Jemalong A17</strain>
    </source>
</reference>
<keyword evidence="3" id="KW-0963">Cytoplasm</keyword>
<gene>
    <name evidence="8" type="ordered locus">MTR_5g084640</name>
</gene>
<dbReference type="Pfam" id="PF04570">
    <property type="entry name" value="zf-FLZ"/>
    <property type="match status" value="1"/>
</dbReference>
<evidence type="ECO:0000256" key="4">
    <source>
        <dbReference type="ARBA" id="ARBA00022723"/>
    </source>
</evidence>
<dbReference type="EMBL" id="CM001221">
    <property type="protein sequence ID" value="AES99780.1"/>
    <property type="molecule type" value="Genomic_DNA"/>
</dbReference>